<comment type="caution">
    <text evidence="1">The sequence shown here is derived from an EMBL/GenBank/DDBJ whole genome shotgun (WGS) entry which is preliminary data.</text>
</comment>
<dbReference type="EMBL" id="ACDY02000005">
    <property type="protein sequence ID" value="EEZ71830.1"/>
    <property type="molecule type" value="Genomic_DNA"/>
</dbReference>
<gene>
    <name evidence="1" type="ORF">NEICINOT_04068</name>
</gene>
<evidence type="ECO:0000313" key="2">
    <source>
        <dbReference type="Proteomes" id="UP000003294"/>
    </source>
</evidence>
<evidence type="ECO:0000313" key="1">
    <source>
        <dbReference type="EMBL" id="EEZ71830.1"/>
    </source>
</evidence>
<name>D0W333_NEICI</name>
<organism evidence="1 2">
    <name type="scientific">Neisseria cinerea ATCC 14685</name>
    <dbReference type="NCBI Taxonomy" id="546262"/>
    <lineage>
        <taxon>Bacteria</taxon>
        <taxon>Pseudomonadati</taxon>
        <taxon>Pseudomonadota</taxon>
        <taxon>Betaproteobacteria</taxon>
        <taxon>Neisseriales</taxon>
        <taxon>Neisseriaceae</taxon>
        <taxon>Neisseria</taxon>
    </lineage>
</organism>
<protein>
    <submittedName>
        <fullName evidence="1">Uncharacterized protein</fullName>
    </submittedName>
</protein>
<proteinExistence type="predicted"/>
<sequence>MRSHTVPFRAFCPVMIMCLLTHIKTGLSYCGILPNYPKFD</sequence>
<accession>D0W333</accession>
<dbReference type="AlphaFoldDB" id="D0W333"/>
<reference evidence="1 2" key="1">
    <citation type="submission" date="2009-10" db="EMBL/GenBank/DDBJ databases">
        <authorList>
            <person name="Weinstock G."/>
            <person name="Sodergren E."/>
            <person name="Clifton S."/>
            <person name="Fulton L."/>
            <person name="Fulton B."/>
            <person name="Courtney L."/>
            <person name="Fronick C."/>
            <person name="Harrison M."/>
            <person name="Strong C."/>
            <person name="Farmer C."/>
            <person name="Delahaunty K."/>
            <person name="Markovic C."/>
            <person name="Hall O."/>
            <person name="Minx P."/>
            <person name="Tomlinson C."/>
            <person name="Mitreva M."/>
            <person name="Nelson J."/>
            <person name="Hou S."/>
            <person name="Wollam A."/>
            <person name="Pepin K.H."/>
            <person name="Johnson M."/>
            <person name="Bhonagiri V."/>
            <person name="Nash W.E."/>
            <person name="Warren W."/>
            <person name="Chinwalla A."/>
            <person name="Mardis E.R."/>
            <person name="Wilson R.K."/>
        </authorList>
    </citation>
    <scope>NUCLEOTIDE SEQUENCE [LARGE SCALE GENOMIC DNA]</scope>
    <source>
        <strain evidence="1 2">ATCC 14685</strain>
    </source>
</reference>
<dbReference type="Proteomes" id="UP000003294">
    <property type="component" value="Unassembled WGS sequence"/>
</dbReference>